<dbReference type="Proteomes" id="UP000321225">
    <property type="component" value="Unassembled WGS sequence"/>
</dbReference>
<dbReference type="AlphaFoldDB" id="A0A511AFK7"/>
<gene>
    <name evidence="1" type="ORF">MAE01_19920</name>
</gene>
<reference evidence="1 2" key="1">
    <citation type="submission" date="2019-07" db="EMBL/GenBank/DDBJ databases">
        <title>Whole genome shotgun sequence of Microbacterium aerolatum NBRC 103071.</title>
        <authorList>
            <person name="Hosoyama A."/>
            <person name="Uohara A."/>
            <person name="Ohji S."/>
            <person name="Ichikawa N."/>
        </authorList>
    </citation>
    <scope>NUCLEOTIDE SEQUENCE [LARGE SCALE GENOMIC DNA]</scope>
    <source>
        <strain evidence="1 2">NBRC 103071</strain>
    </source>
</reference>
<comment type="caution">
    <text evidence="1">The sequence shown here is derived from an EMBL/GenBank/DDBJ whole genome shotgun (WGS) entry which is preliminary data.</text>
</comment>
<keyword evidence="2" id="KW-1185">Reference proteome</keyword>
<sequence length="85" mass="9183">MSGHVTDGYIIARAMQLTVTLMSMSLDDLARAHAELSQRVNSLYADRAALILDARAEGHTWQQIADVLGMTPHGAIKASKMTTAD</sequence>
<protein>
    <submittedName>
        <fullName evidence="1">Uncharacterized protein</fullName>
    </submittedName>
</protein>
<evidence type="ECO:0000313" key="1">
    <source>
        <dbReference type="EMBL" id="GEK86816.1"/>
    </source>
</evidence>
<accession>A0A511AFK7</accession>
<proteinExistence type="predicted"/>
<name>A0A511AFK7_9MICO</name>
<organism evidence="1 2">
    <name type="scientific">Microbacterium aerolatum</name>
    <dbReference type="NCBI Taxonomy" id="153731"/>
    <lineage>
        <taxon>Bacteria</taxon>
        <taxon>Bacillati</taxon>
        <taxon>Actinomycetota</taxon>
        <taxon>Actinomycetes</taxon>
        <taxon>Micrococcales</taxon>
        <taxon>Microbacteriaceae</taxon>
        <taxon>Microbacterium</taxon>
    </lineage>
</organism>
<evidence type="ECO:0000313" key="2">
    <source>
        <dbReference type="Proteomes" id="UP000321225"/>
    </source>
</evidence>
<dbReference type="EMBL" id="BJUW01000008">
    <property type="protein sequence ID" value="GEK86816.1"/>
    <property type="molecule type" value="Genomic_DNA"/>
</dbReference>